<feature type="transmembrane region" description="Helical" evidence="1">
    <location>
        <begin position="187"/>
        <end position="210"/>
    </location>
</feature>
<dbReference type="InterPro" id="IPR047798">
    <property type="entry name" value="BPSS1780-like"/>
</dbReference>
<keyword evidence="1" id="KW-0472">Membrane</keyword>
<feature type="transmembrane region" description="Helical" evidence="1">
    <location>
        <begin position="142"/>
        <end position="166"/>
    </location>
</feature>
<sequence length="264" mass="28231">MKLRTVPASTGLQWVRLGVKTFLRQPLAMSGLFFMFMAVVSVLALVPFLGTALATLLTPAVNLGLMSASREAEAGRFPMPKQLVTAFRGGPAKTRGMLTLGGLYGLGLLVILLLVGLLEGNPEGAATMTAEEAMRSMVTSPALWFGLVAMMPLQMLFWHAPALLFWHGVPPVKSLFFSLMACWANKGALLVFLLGWTGLFVAFSVSLSLLSALLGGAEAAGLIVYPAVLFMASMFFTSIWFTFRDSFDDSEPAGAAATDDFAPH</sequence>
<keyword evidence="1" id="KW-0812">Transmembrane</keyword>
<feature type="transmembrane region" description="Helical" evidence="1">
    <location>
        <begin position="222"/>
        <end position="243"/>
    </location>
</feature>
<dbReference type="EMBL" id="CP037867">
    <property type="protein sequence ID" value="QBM27886.1"/>
    <property type="molecule type" value="Genomic_DNA"/>
</dbReference>
<gene>
    <name evidence="2" type="ORF">HPF_09325</name>
</gene>
<evidence type="ECO:0000256" key="1">
    <source>
        <dbReference type="SAM" id="Phobius"/>
    </source>
</evidence>
<evidence type="ECO:0008006" key="4">
    <source>
        <dbReference type="Google" id="ProtNLM"/>
    </source>
</evidence>
<evidence type="ECO:0000313" key="2">
    <source>
        <dbReference type="EMBL" id="QBM27886.1"/>
    </source>
</evidence>
<dbReference type="KEGG" id="hpse:HPF_09325"/>
<dbReference type="Proteomes" id="UP000293912">
    <property type="component" value="Chromosome"/>
</dbReference>
<name>A0A4P6X013_HYDPS</name>
<feature type="transmembrane region" description="Helical" evidence="1">
    <location>
        <begin position="97"/>
        <end position="118"/>
    </location>
</feature>
<proteinExistence type="predicted"/>
<organism evidence="2 3">
    <name type="scientific">Hydrogenophaga pseudoflava</name>
    <name type="common">Pseudomonas carboxydoflava</name>
    <dbReference type="NCBI Taxonomy" id="47421"/>
    <lineage>
        <taxon>Bacteria</taxon>
        <taxon>Pseudomonadati</taxon>
        <taxon>Pseudomonadota</taxon>
        <taxon>Betaproteobacteria</taxon>
        <taxon>Burkholderiales</taxon>
        <taxon>Comamonadaceae</taxon>
        <taxon>Hydrogenophaga</taxon>
    </lineage>
</organism>
<dbReference type="NCBIfam" id="NF041043">
    <property type="entry name" value="BPSS1780_fam"/>
    <property type="match status" value="1"/>
</dbReference>
<feature type="transmembrane region" description="Helical" evidence="1">
    <location>
        <begin position="32"/>
        <end position="57"/>
    </location>
</feature>
<dbReference type="AlphaFoldDB" id="A0A4P6X013"/>
<evidence type="ECO:0000313" key="3">
    <source>
        <dbReference type="Proteomes" id="UP000293912"/>
    </source>
</evidence>
<keyword evidence="1" id="KW-1133">Transmembrane helix</keyword>
<reference evidence="2 3" key="1">
    <citation type="submission" date="2019-03" db="EMBL/GenBank/DDBJ databases">
        <authorList>
            <person name="Sebastian G."/>
            <person name="Baumann P."/>
            <person name="Ruckert C."/>
            <person name="Kalinowski J."/>
            <person name="Nebel B."/>
            <person name="Takors R."/>
            <person name="Blombach B."/>
        </authorList>
    </citation>
    <scope>NUCLEOTIDE SEQUENCE [LARGE SCALE GENOMIC DNA]</scope>
    <source>
        <strain evidence="2 3">DSM 1084</strain>
    </source>
</reference>
<accession>A0A4P6X013</accession>
<protein>
    <recommendedName>
        <fullName evidence="4">Transmembrane protein</fullName>
    </recommendedName>
</protein>
<keyword evidence="3" id="KW-1185">Reference proteome</keyword>